<organism evidence="8 9">
    <name type="scientific">Tessaracoccus flavescens</name>
    <dbReference type="NCBI Taxonomy" id="399497"/>
    <lineage>
        <taxon>Bacteria</taxon>
        <taxon>Bacillati</taxon>
        <taxon>Actinomycetota</taxon>
        <taxon>Actinomycetes</taxon>
        <taxon>Propionibacteriales</taxon>
        <taxon>Propionibacteriaceae</taxon>
        <taxon>Tessaracoccus</taxon>
    </lineage>
</organism>
<evidence type="ECO:0000259" key="6">
    <source>
        <dbReference type="Pfam" id="PF04542"/>
    </source>
</evidence>
<dbReference type="OrthoDB" id="3292386at2"/>
<keyword evidence="9" id="KW-1185">Reference proteome</keyword>
<dbReference type="GO" id="GO:0003677">
    <property type="term" value="F:DNA binding"/>
    <property type="evidence" value="ECO:0007669"/>
    <property type="project" value="UniProtKB-KW"/>
</dbReference>
<proteinExistence type="inferred from homology"/>
<dbReference type="CDD" id="cd06171">
    <property type="entry name" value="Sigma70_r4"/>
    <property type="match status" value="1"/>
</dbReference>
<evidence type="ECO:0000256" key="3">
    <source>
        <dbReference type="ARBA" id="ARBA00023082"/>
    </source>
</evidence>
<gene>
    <name evidence="8" type="ORF">BW733_05770</name>
</gene>
<dbReference type="InterPro" id="IPR007627">
    <property type="entry name" value="RNA_pol_sigma70_r2"/>
</dbReference>
<dbReference type="Gene3D" id="1.10.1740.10">
    <property type="match status" value="1"/>
</dbReference>
<evidence type="ECO:0008006" key="10">
    <source>
        <dbReference type="Google" id="ProtNLM"/>
    </source>
</evidence>
<dbReference type="InterPro" id="IPR014284">
    <property type="entry name" value="RNA_pol_sigma-70_dom"/>
</dbReference>
<dbReference type="Pfam" id="PF08281">
    <property type="entry name" value="Sigma70_r4_2"/>
    <property type="match status" value="1"/>
</dbReference>
<accession>A0A1Q2CWG5</accession>
<dbReference type="InterPro" id="IPR013325">
    <property type="entry name" value="RNA_pol_sigma_r2"/>
</dbReference>
<dbReference type="InterPro" id="IPR013249">
    <property type="entry name" value="RNA_pol_sigma70_r4_t2"/>
</dbReference>
<keyword evidence="5" id="KW-0804">Transcription</keyword>
<protein>
    <recommendedName>
        <fullName evidence="10">RNA polymerase subunit sigma-24</fullName>
    </recommendedName>
</protein>
<dbReference type="Gene3D" id="1.10.10.10">
    <property type="entry name" value="Winged helix-like DNA-binding domain superfamily/Winged helix DNA-binding domain"/>
    <property type="match status" value="1"/>
</dbReference>
<dbReference type="SUPFAM" id="SSF88946">
    <property type="entry name" value="Sigma2 domain of RNA polymerase sigma factors"/>
    <property type="match status" value="1"/>
</dbReference>
<keyword evidence="3" id="KW-0731">Sigma factor</keyword>
<dbReference type="RefSeq" id="WP_077348725.1">
    <property type="nucleotide sequence ID" value="NZ_CP019607.1"/>
</dbReference>
<dbReference type="GO" id="GO:0006352">
    <property type="term" value="P:DNA-templated transcription initiation"/>
    <property type="evidence" value="ECO:0007669"/>
    <property type="project" value="InterPro"/>
</dbReference>
<dbReference type="PANTHER" id="PTHR43133">
    <property type="entry name" value="RNA POLYMERASE ECF-TYPE SIGMA FACTO"/>
    <property type="match status" value="1"/>
</dbReference>
<reference evidence="8 9" key="1">
    <citation type="journal article" date="2008" name="Int. J. Syst. Evol. Microbiol.">
        <title>Tessaracoccus flavescens sp. nov., isolated from marine sediment.</title>
        <authorList>
            <person name="Lee D.W."/>
            <person name="Lee S.D."/>
        </authorList>
    </citation>
    <scope>NUCLEOTIDE SEQUENCE [LARGE SCALE GENOMIC DNA]</scope>
    <source>
        <strain evidence="8 9">SST-39T</strain>
    </source>
</reference>
<evidence type="ECO:0000259" key="7">
    <source>
        <dbReference type="Pfam" id="PF08281"/>
    </source>
</evidence>
<evidence type="ECO:0000256" key="5">
    <source>
        <dbReference type="ARBA" id="ARBA00023163"/>
    </source>
</evidence>
<dbReference type="SUPFAM" id="SSF88659">
    <property type="entry name" value="Sigma3 and sigma4 domains of RNA polymerase sigma factors"/>
    <property type="match status" value="1"/>
</dbReference>
<dbReference type="Pfam" id="PF04542">
    <property type="entry name" value="Sigma70_r2"/>
    <property type="match status" value="1"/>
</dbReference>
<evidence type="ECO:0000313" key="9">
    <source>
        <dbReference type="Proteomes" id="UP000188235"/>
    </source>
</evidence>
<dbReference type="InterPro" id="IPR036388">
    <property type="entry name" value="WH-like_DNA-bd_sf"/>
</dbReference>
<dbReference type="KEGG" id="tfa:BW733_05770"/>
<name>A0A1Q2CWG5_9ACTN</name>
<dbReference type="EMBL" id="CP019607">
    <property type="protein sequence ID" value="AQP50411.1"/>
    <property type="molecule type" value="Genomic_DNA"/>
</dbReference>
<evidence type="ECO:0000256" key="2">
    <source>
        <dbReference type="ARBA" id="ARBA00023015"/>
    </source>
</evidence>
<keyword evidence="4" id="KW-0238">DNA-binding</keyword>
<dbReference type="PANTHER" id="PTHR43133:SF50">
    <property type="entry name" value="ECF RNA POLYMERASE SIGMA FACTOR SIGM"/>
    <property type="match status" value="1"/>
</dbReference>
<dbReference type="NCBIfam" id="TIGR02937">
    <property type="entry name" value="sigma70-ECF"/>
    <property type="match status" value="1"/>
</dbReference>
<keyword evidence="2" id="KW-0805">Transcription regulation</keyword>
<evidence type="ECO:0000256" key="1">
    <source>
        <dbReference type="ARBA" id="ARBA00010641"/>
    </source>
</evidence>
<dbReference type="InterPro" id="IPR013324">
    <property type="entry name" value="RNA_pol_sigma_r3/r4-like"/>
</dbReference>
<comment type="similarity">
    <text evidence="1">Belongs to the sigma-70 factor family. ECF subfamily.</text>
</comment>
<dbReference type="InterPro" id="IPR039425">
    <property type="entry name" value="RNA_pol_sigma-70-like"/>
</dbReference>
<dbReference type="GO" id="GO:0016987">
    <property type="term" value="F:sigma factor activity"/>
    <property type="evidence" value="ECO:0007669"/>
    <property type="project" value="UniProtKB-KW"/>
</dbReference>
<dbReference type="AlphaFoldDB" id="A0A1Q2CWG5"/>
<evidence type="ECO:0000313" key="8">
    <source>
        <dbReference type="EMBL" id="AQP50411.1"/>
    </source>
</evidence>
<feature type="domain" description="RNA polymerase sigma factor 70 region 4 type 2" evidence="7">
    <location>
        <begin position="102"/>
        <end position="151"/>
    </location>
</feature>
<dbReference type="STRING" id="399497.BW733_05770"/>
<feature type="domain" description="RNA polymerase sigma-70 region 2" evidence="6">
    <location>
        <begin position="20"/>
        <end position="78"/>
    </location>
</feature>
<evidence type="ECO:0000256" key="4">
    <source>
        <dbReference type="ARBA" id="ARBA00023125"/>
    </source>
</evidence>
<sequence length="165" mass="18735">MGSSRTDEEFDAFVRSSFARLTRTGYLLCGDWHKAEDAAQTALLRLHKRWARMGSGREAYARRAVVTILIDESRRPWRRESPQDDIRDGTVADWSGTVDDRDQLTRALSQLTPRRRTCVVMRFYLDASVADTAEALGCSEGNVKRMTSEALHALRDILTPTRSQT</sequence>
<dbReference type="Proteomes" id="UP000188235">
    <property type="component" value="Chromosome"/>
</dbReference>